<name>A0A7N0UX12_KALFE</name>
<keyword evidence="4" id="KW-1185">Reference proteome</keyword>
<dbReference type="PROSITE" id="PS51746">
    <property type="entry name" value="PPM_2"/>
    <property type="match status" value="1"/>
</dbReference>
<dbReference type="AlphaFoldDB" id="A0A7N0UX12"/>
<reference evidence="3" key="1">
    <citation type="submission" date="2021-01" db="UniProtKB">
        <authorList>
            <consortium name="EnsemblPlants"/>
        </authorList>
    </citation>
    <scope>IDENTIFICATION</scope>
</reference>
<dbReference type="Gramene" id="Kaladp0091s0154.1.v1.1">
    <property type="protein sequence ID" value="Kaladp0091s0154.1.v1.1"/>
    <property type="gene ID" value="Kaladp0091s0154.v1.1"/>
</dbReference>
<evidence type="ECO:0000259" key="2">
    <source>
        <dbReference type="PROSITE" id="PS51746"/>
    </source>
</evidence>
<dbReference type="Proteomes" id="UP000594263">
    <property type="component" value="Unplaced"/>
</dbReference>
<dbReference type="GO" id="GO:0004722">
    <property type="term" value="F:protein serine/threonine phosphatase activity"/>
    <property type="evidence" value="ECO:0007669"/>
    <property type="project" value="InterPro"/>
</dbReference>
<feature type="domain" description="PPM-type phosphatase" evidence="2">
    <location>
        <begin position="261"/>
        <end position="762"/>
    </location>
</feature>
<dbReference type="CDD" id="cd00143">
    <property type="entry name" value="PP2Cc"/>
    <property type="match status" value="1"/>
</dbReference>
<organism evidence="3 4">
    <name type="scientific">Kalanchoe fedtschenkoi</name>
    <name type="common">Lavender scallops</name>
    <name type="synonym">South American air plant</name>
    <dbReference type="NCBI Taxonomy" id="63787"/>
    <lineage>
        <taxon>Eukaryota</taxon>
        <taxon>Viridiplantae</taxon>
        <taxon>Streptophyta</taxon>
        <taxon>Embryophyta</taxon>
        <taxon>Tracheophyta</taxon>
        <taxon>Spermatophyta</taxon>
        <taxon>Magnoliopsida</taxon>
        <taxon>eudicotyledons</taxon>
        <taxon>Gunneridae</taxon>
        <taxon>Pentapetalae</taxon>
        <taxon>Saxifragales</taxon>
        <taxon>Crassulaceae</taxon>
        <taxon>Kalanchoe</taxon>
    </lineage>
</organism>
<dbReference type="Pfam" id="PF00481">
    <property type="entry name" value="PP2C"/>
    <property type="match status" value="2"/>
</dbReference>
<evidence type="ECO:0000313" key="3">
    <source>
        <dbReference type="EnsemblPlants" id="Kaladp0091s0154.1.v1.1"/>
    </source>
</evidence>
<feature type="region of interest" description="Disordered" evidence="1">
    <location>
        <begin position="72"/>
        <end position="100"/>
    </location>
</feature>
<dbReference type="Gene3D" id="3.60.40.10">
    <property type="entry name" value="PPM-type phosphatase domain"/>
    <property type="match status" value="1"/>
</dbReference>
<dbReference type="PANTHER" id="PTHR13832:SF301">
    <property type="entry name" value="PROTEIN PHOSPHATASE 2C 29"/>
    <property type="match status" value="1"/>
</dbReference>
<dbReference type="SUPFAM" id="SSF81606">
    <property type="entry name" value="PP2C-like"/>
    <property type="match status" value="1"/>
</dbReference>
<evidence type="ECO:0000313" key="4">
    <source>
        <dbReference type="Proteomes" id="UP000594263"/>
    </source>
</evidence>
<dbReference type="SMART" id="SM00332">
    <property type="entry name" value="PP2Cc"/>
    <property type="match status" value="1"/>
</dbReference>
<sequence length="774" mass="85150">MGGNFSQLCPCFHPSATSGAVGGCDGRQQQQQLPDVLFASSEPLDETLGHSFCYVRSSARFLSPTPSDRFLSPSHSLRFSPPHHDGSGKGRSGPPETGFRVISGASVSANSFTPRTVLQLDGEEDGGGVGVGVDSSGLCKSGSVVNGMFESTSSFSALPLQPNASVTGEGGFFMSGPIERGALSGPLDGSLSTAGSDQVPFSAPLGGMYSKKKRRKGISGFRKKFYKNIPERKQPWVVPIFNFVGRKEVPVMGDGTEAEVRNHEKSNVQWALGKAGEDRVHVVVSEEHGWLFVGIYDGFNGPDAPEFLMANFYRAMYNELQGLFWEVEDEIPPNVDAEIVEDESVQPPVAQGAVKKVTFLTEQTSSGRRRLWELLAEDDPDDGLDLSGSERFAFSVDDAISVNKAGSAVNRRWLLRSKLRLGLLSNSKHREGYGKKVLFPWKFGLESSKDKEETEDKVEEERPPRSGKRRKVGPVDHELVLNAMSRALDLTEAAYLDMTDKFLDRNPELALMGSCLLVVLMRDEDVYVMNVGDSRAIVAQSEQQEVVGTSVDLEGHAENGSNIEGIVEEPTKTASEKINEMVQKNSVRVAKLTALQLSTDHSTSIEEEVLRIRSEHPDDSQCILNDRVKGRLKVTRAFGAGFLKQPKWNDPLLEVFRNDYVGTAPYVSCTPSLCHHKLCPKDQFLVLSSDGLYQYLTNQEVVSHVESFLEKSPEGDPAQHLIEELLSRAAKKAGMDLHELLDIPQGDRRKYHDDVTVMVVSLEGRIWKSSGKYF</sequence>
<feature type="region of interest" description="Disordered" evidence="1">
    <location>
        <begin position="450"/>
        <end position="472"/>
    </location>
</feature>
<accession>A0A7N0UX12</accession>
<dbReference type="OMA" id="RGWNLGN"/>
<dbReference type="InterPro" id="IPR015655">
    <property type="entry name" value="PP2C"/>
</dbReference>
<dbReference type="InterPro" id="IPR036457">
    <property type="entry name" value="PPM-type-like_dom_sf"/>
</dbReference>
<feature type="compositionally biased region" description="Basic and acidic residues" evidence="1">
    <location>
        <begin position="450"/>
        <end position="464"/>
    </location>
</feature>
<proteinExistence type="predicted"/>
<dbReference type="InterPro" id="IPR001932">
    <property type="entry name" value="PPM-type_phosphatase-like_dom"/>
</dbReference>
<evidence type="ECO:0000256" key="1">
    <source>
        <dbReference type="SAM" id="MobiDB-lite"/>
    </source>
</evidence>
<dbReference type="EnsemblPlants" id="Kaladp0091s0154.1.v1.1">
    <property type="protein sequence ID" value="Kaladp0091s0154.1.v1.1"/>
    <property type="gene ID" value="Kaladp0091s0154.v1.1"/>
</dbReference>
<protein>
    <recommendedName>
        <fullName evidence="2">PPM-type phosphatase domain-containing protein</fullName>
    </recommendedName>
</protein>
<dbReference type="PANTHER" id="PTHR13832">
    <property type="entry name" value="PROTEIN PHOSPHATASE 2C"/>
    <property type="match status" value="1"/>
</dbReference>